<evidence type="ECO:0000313" key="2">
    <source>
        <dbReference type="Proteomes" id="UP000486602"/>
    </source>
</evidence>
<proteinExistence type="predicted"/>
<protein>
    <submittedName>
        <fullName evidence="1">Uncharacterized protein</fullName>
    </submittedName>
</protein>
<evidence type="ECO:0000313" key="1">
    <source>
        <dbReference type="EMBL" id="NEN25721.1"/>
    </source>
</evidence>
<gene>
    <name evidence="1" type="ORF">G3O08_19715</name>
</gene>
<organism evidence="1 2">
    <name type="scientific">Cryomorpha ignava</name>
    <dbReference type="NCBI Taxonomy" id="101383"/>
    <lineage>
        <taxon>Bacteria</taxon>
        <taxon>Pseudomonadati</taxon>
        <taxon>Bacteroidota</taxon>
        <taxon>Flavobacteriia</taxon>
        <taxon>Flavobacteriales</taxon>
        <taxon>Cryomorphaceae</taxon>
        <taxon>Cryomorpha</taxon>
    </lineage>
</organism>
<keyword evidence="2" id="KW-1185">Reference proteome</keyword>
<dbReference type="AlphaFoldDB" id="A0A7K3WXA4"/>
<dbReference type="EMBL" id="JAAGVY010000073">
    <property type="protein sequence ID" value="NEN25721.1"/>
    <property type="molecule type" value="Genomic_DNA"/>
</dbReference>
<dbReference type="RefSeq" id="WP_163287168.1">
    <property type="nucleotide sequence ID" value="NZ_JAAGVY010000073.1"/>
</dbReference>
<dbReference type="Proteomes" id="UP000486602">
    <property type="component" value="Unassembled WGS sequence"/>
</dbReference>
<accession>A0A7K3WXA4</accession>
<name>A0A7K3WXA4_9FLAO</name>
<sequence length="48" mass="5172">MINDPSVAPQSLSLTFPVASTKTVVVTMGIWFYQQVNGQLYQPSKAGA</sequence>
<comment type="caution">
    <text evidence="1">The sequence shown here is derived from an EMBL/GenBank/DDBJ whole genome shotgun (WGS) entry which is preliminary data.</text>
</comment>
<reference evidence="1 2" key="1">
    <citation type="submission" date="2020-02" db="EMBL/GenBank/DDBJ databases">
        <title>Out from the shadows clarifying the taxonomy of the family Cryomorphaceae and related taxa by utilizing the GTDB taxonomic framework.</title>
        <authorList>
            <person name="Bowman J.P."/>
        </authorList>
    </citation>
    <scope>NUCLEOTIDE SEQUENCE [LARGE SCALE GENOMIC DNA]</scope>
    <source>
        <strain evidence="1 2">QSSC 1-22</strain>
    </source>
</reference>